<dbReference type="PANTHER" id="PTHR19290:SF134">
    <property type="entry name" value="NEUROGENIC DIFFERENTIATION FACTOR 1"/>
    <property type="match status" value="1"/>
</dbReference>
<dbReference type="Proteomes" id="UP000783686">
    <property type="component" value="Unassembled WGS sequence"/>
</dbReference>
<dbReference type="OrthoDB" id="10039134at2759"/>
<dbReference type="InterPro" id="IPR022575">
    <property type="entry name" value="NeuroD_DUF"/>
</dbReference>
<dbReference type="GO" id="GO:0045944">
    <property type="term" value="P:positive regulation of transcription by RNA polymerase II"/>
    <property type="evidence" value="ECO:0007669"/>
    <property type="project" value="TreeGrafter"/>
</dbReference>
<dbReference type="InterPro" id="IPR011598">
    <property type="entry name" value="bHLH_dom"/>
</dbReference>
<dbReference type="GO" id="GO:0070888">
    <property type="term" value="F:E-box binding"/>
    <property type="evidence" value="ECO:0007669"/>
    <property type="project" value="TreeGrafter"/>
</dbReference>
<accession>A0A811KLI3</accession>
<keyword evidence="10" id="KW-1185">Reference proteome</keyword>
<sequence length="199" mass="22007">MTRPTTSPSSSSVSSSCGLEGLPKKVIRRKKANDRERNRMHGLNNAMDVLRERMPLISTQQKLSKIETLRLATNYITLLNIILQQNREPSPLECAKVLSSGLSQTTANMIANLYNIPPRILMISQQSKPTLNTSSSSEGEYFETPNQFSMLGSTELQSLSMMTDVKYPPIESNLQHVSPYGTLGSGQNGMVYGGYQNGF</sequence>
<keyword evidence="4" id="KW-0805">Transcription regulation</keyword>
<dbReference type="PROSITE" id="PS51257">
    <property type="entry name" value="PROKAR_LIPOPROTEIN"/>
    <property type="match status" value="1"/>
</dbReference>
<keyword evidence="6" id="KW-0804">Transcription</keyword>
<dbReference type="GO" id="GO:0007423">
    <property type="term" value="P:sensory organ development"/>
    <property type="evidence" value="ECO:0007669"/>
    <property type="project" value="TreeGrafter"/>
</dbReference>
<dbReference type="EMBL" id="CAJFCW020000003">
    <property type="protein sequence ID" value="CAG9106213.1"/>
    <property type="molecule type" value="Genomic_DNA"/>
</dbReference>
<evidence type="ECO:0000256" key="1">
    <source>
        <dbReference type="ARBA" id="ARBA00022473"/>
    </source>
</evidence>
<dbReference type="EMBL" id="CAJFDH010000003">
    <property type="protein sequence ID" value="CAD5216581.1"/>
    <property type="molecule type" value="Genomic_DNA"/>
</dbReference>
<keyword evidence="1" id="KW-0217">Developmental protein</keyword>
<gene>
    <name evidence="9" type="ORF">BOKJ2_LOCUS6659</name>
</gene>
<dbReference type="GO" id="GO:0046983">
    <property type="term" value="F:protein dimerization activity"/>
    <property type="evidence" value="ECO:0007669"/>
    <property type="project" value="InterPro"/>
</dbReference>
<dbReference type="Gene3D" id="4.10.280.10">
    <property type="entry name" value="Helix-loop-helix DNA-binding domain"/>
    <property type="match status" value="1"/>
</dbReference>
<dbReference type="SUPFAM" id="SSF47459">
    <property type="entry name" value="HLH, helix-loop-helix DNA-binding domain"/>
    <property type="match status" value="1"/>
</dbReference>
<dbReference type="InterPro" id="IPR036638">
    <property type="entry name" value="HLH_DNA-bd_sf"/>
</dbReference>
<evidence type="ECO:0000313" key="9">
    <source>
        <dbReference type="EMBL" id="CAD5216581.1"/>
    </source>
</evidence>
<organism evidence="9 10">
    <name type="scientific">Bursaphelenchus okinawaensis</name>
    <dbReference type="NCBI Taxonomy" id="465554"/>
    <lineage>
        <taxon>Eukaryota</taxon>
        <taxon>Metazoa</taxon>
        <taxon>Ecdysozoa</taxon>
        <taxon>Nematoda</taxon>
        <taxon>Chromadorea</taxon>
        <taxon>Rhabditida</taxon>
        <taxon>Tylenchina</taxon>
        <taxon>Tylenchomorpha</taxon>
        <taxon>Aphelenchoidea</taxon>
        <taxon>Aphelenchoididae</taxon>
        <taxon>Bursaphelenchus</taxon>
    </lineage>
</organism>
<keyword evidence="5" id="KW-0238">DNA-binding</keyword>
<evidence type="ECO:0000256" key="4">
    <source>
        <dbReference type="ARBA" id="ARBA00023015"/>
    </source>
</evidence>
<protein>
    <recommendedName>
        <fullName evidence="8">BHLH domain-containing protein</fullName>
    </recommendedName>
</protein>
<dbReference type="AlphaFoldDB" id="A0A811KLI3"/>
<dbReference type="Pfam" id="PF00010">
    <property type="entry name" value="HLH"/>
    <property type="match status" value="1"/>
</dbReference>
<reference evidence="9" key="1">
    <citation type="submission" date="2020-09" db="EMBL/GenBank/DDBJ databases">
        <authorList>
            <person name="Kikuchi T."/>
        </authorList>
    </citation>
    <scope>NUCLEOTIDE SEQUENCE</scope>
    <source>
        <strain evidence="9">SH1</strain>
    </source>
</reference>
<evidence type="ECO:0000256" key="2">
    <source>
        <dbReference type="ARBA" id="ARBA00022782"/>
    </source>
</evidence>
<dbReference type="GO" id="GO:0000981">
    <property type="term" value="F:DNA-binding transcription factor activity, RNA polymerase II-specific"/>
    <property type="evidence" value="ECO:0007669"/>
    <property type="project" value="TreeGrafter"/>
</dbReference>
<proteinExistence type="predicted"/>
<dbReference type="Pfam" id="PF12533">
    <property type="entry name" value="Neuro_bHLH"/>
    <property type="match status" value="1"/>
</dbReference>
<evidence type="ECO:0000256" key="7">
    <source>
        <dbReference type="ARBA" id="ARBA00023242"/>
    </source>
</evidence>
<evidence type="ECO:0000256" key="6">
    <source>
        <dbReference type="ARBA" id="ARBA00023163"/>
    </source>
</evidence>
<keyword evidence="3" id="KW-0524">Neurogenesis</keyword>
<dbReference type="SMART" id="SM00353">
    <property type="entry name" value="HLH"/>
    <property type="match status" value="1"/>
</dbReference>
<evidence type="ECO:0000256" key="3">
    <source>
        <dbReference type="ARBA" id="ARBA00022902"/>
    </source>
</evidence>
<dbReference type="InterPro" id="IPR050359">
    <property type="entry name" value="bHLH_transcription_factors"/>
</dbReference>
<keyword evidence="2" id="KW-0221">Differentiation</keyword>
<comment type="caution">
    <text evidence="9">The sequence shown here is derived from an EMBL/GenBank/DDBJ whole genome shotgun (WGS) entry which is preliminary data.</text>
</comment>
<dbReference type="PANTHER" id="PTHR19290">
    <property type="entry name" value="BASIC HELIX-LOOP-HELIX PROTEIN NEUROGENIN-RELATED"/>
    <property type="match status" value="1"/>
</dbReference>
<feature type="domain" description="BHLH" evidence="8">
    <location>
        <begin position="27"/>
        <end position="79"/>
    </location>
</feature>
<evidence type="ECO:0000256" key="5">
    <source>
        <dbReference type="ARBA" id="ARBA00023125"/>
    </source>
</evidence>
<name>A0A811KLI3_9BILA</name>
<dbReference type="GO" id="GO:0005634">
    <property type="term" value="C:nucleus"/>
    <property type="evidence" value="ECO:0007669"/>
    <property type="project" value="TreeGrafter"/>
</dbReference>
<dbReference type="Proteomes" id="UP000614601">
    <property type="component" value="Unassembled WGS sequence"/>
</dbReference>
<dbReference type="PROSITE" id="PS50888">
    <property type="entry name" value="BHLH"/>
    <property type="match status" value="1"/>
</dbReference>
<dbReference type="GO" id="GO:0061564">
    <property type="term" value="P:axon development"/>
    <property type="evidence" value="ECO:0007669"/>
    <property type="project" value="TreeGrafter"/>
</dbReference>
<evidence type="ECO:0000313" key="10">
    <source>
        <dbReference type="Proteomes" id="UP000614601"/>
    </source>
</evidence>
<keyword evidence="7" id="KW-0539">Nucleus</keyword>
<evidence type="ECO:0000259" key="8">
    <source>
        <dbReference type="PROSITE" id="PS50888"/>
    </source>
</evidence>